<dbReference type="AlphaFoldDB" id="A0AAV0IID0"/>
<accession>A0AAV0IID0</accession>
<evidence type="ECO:0000256" key="1">
    <source>
        <dbReference type="SAM" id="MobiDB-lite"/>
    </source>
</evidence>
<feature type="region of interest" description="Disordered" evidence="1">
    <location>
        <begin position="1"/>
        <end position="23"/>
    </location>
</feature>
<reference evidence="2" key="1">
    <citation type="submission" date="2022-08" db="EMBL/GenBank/DDBJ databases">
        <authorList>
            <person name="Gutierrez-Valencia J."/>
        </authorList>
    </citation>
    <scope>NUCLEOTIDE SEQUENCE</scope>
</reference>
<feature type="region of interest" description="Disordered" evidence="1">
    <location>
        <begin position="61"/>
        <end position="89"/>
    </location>
</feature>
<comment type="caution">
    <text evidence="2">The sequence shown here is derived from an EMBL/GenBank/DDBJ whole genome shotgun (WGS) entry which is preliminary data.</text>
</comment>
<evidence type="ECO:0000313" key="3">
    <source>
        <dbReference type="Proteomes" id="UP001154282"/>
    </source>
</evidence>
<organism evidence="2 3">
    <name type="scientific">Linum tenue</name>
    <dbReference type="NCBI Taxonomy" id="586396"/>
    <lineage>
        <taxon>Eukaryota</taxon>
        <taxon>Viridiplantae</taxon>
        <taxon>Streptophyta</taxon>
        <taxon>Embryophyta</taxon>
        <taxon>Tracheophyta</taxon>
        <taxon>Spermatophyta</taxon>
        <taxon>Magnoliopsida</taxon>
        <taxon>eudicotyledons</taxon>
        <taxon>Gunneridae</taxon>
        <taxon>Pentapetalae</taxon>
        <taxon>rosids</taxon>
        <taxon>fabids</taxon>
        <taxon>Malpighiales</taxon>
        <taxon>Linaceae</taxon>
        <taxon>Linum</taxon>
    </lineage>
</organism>
<name>A0AAV0IID0_9ROSI</name>
<sequence>MDKRRKKKRDEGSSSNLTWQEKKDIADKEEKSLLNEIQALRAWVGMVGAMNDEQLKEYLKNRPQDLKTSKIQKKKPPPNRDQKVSQENSISLSCLPPSFISALLVYPFSCSV</sequence>
<gene>
    <name evidence="2" type="ORF">LITE_LOCUS9129</name>
</gene>
<protein>
    <submittedName>
        <fullName evidence="2">Uncharacterized protein</fullName>
    </submittedName>
</protein>
<evidence type="ECO:0000313" key="2">
    <source>
        <dbReference type="EMBL" id="CAI0396459.1"/>
    </source>
</evidence>
<proteinExistence type="predicted"/>
<dbReference type="EMBL" id="CAMGYJ010000003">
    <property type="protein sequence ID" value="CAI0396459.1"/>
    <property type="molecule type" value="Genomic_DNA"/>
</dbReference>
<dbReference type="Proteomes" id="UP001154282">
    <property type="component" value="Unassembled WGS sequence"/>
</dbReference>
<keyword evidence="3" id="KW-1185">Reference proteome</keyword>